<protein>
    <recommendedName>
        <fullName evidence="3">Essential protein Yae1 N-terminal domain-containing protein</fullName>
    </recommendedName>
</protein>
<comment type="caution">
    <text evidence="1">The sequence shown here is derived from an EMBL/GenBank/DDBJ whole genome shotgun (WGS) entry which is preliminary data.</text>
</comment>
<dbReference type="OrthoDB" id="48036at2759"/>
<proteinExistence type="predicted"/>
<dbReference type="EMBL" id="MDYQ01000031">
    <property type="protein sequence ID" value="PRP86446.1"/>
    <property type="molecule type" value="Genomic_DNA"/>
</dbReference>
<accession>A0A2P6NR64</accession>
<dbReference type="PANTHER" id="PTHR28532">
    <property type="entry name" value="GEO13458P1"/>
    <property type="match status" value="1"/>
</dbReference>
<dbReference type="AlphaFoldDB" id="A0A2P6NR64"/>
<gene>
    <name evidence="1" type="ORF">PROFUN_05365</name>
</gene>
<sequence length="125" mass="13555">MARPEQLVQEASNEDQVFRPIENLTEAMDSLLVAEEIFYTTGVSIGQERGSEMGSLQGASIGYAKGNETGSEIGFYKGSVEAWRLLEQFHDYPQSVRSKYKMSASLHGQSTLSATGPAATPAVSF</sequence>
<dbReference type="InterPro" id="IPR052436">
    <property type="entry name" value="LTO1_adapter"/>
</dbReference>
<keyword evidence="2" id="KW-1185">Reference proteome</keyword>
<reference evidence="1 2" key="1">
    <citation type="journal article" date="2018" name="Genome Biol. Evol.">
        <title>Multiple Roots of Fruiting Body Formation in Amoebozoa.</title>
        <authorList>
            <person name="Hillmann F."/>
            <person name="Forbes G."/>
            <person name="Novohradska S."/>
            <person name="Ferling I."/>
            <person name="Riege K."/>
            <person name="Groth M."/>
            <person name="Westermann M."/>
            <person name="Marz M."/>
            <person name="Spaller T."/>
            <person name="Winckler T."/>
            <person name="Schaap P."/>
            <person name="Glockner G."/>
        </authorList>
    </citation>
    <scope>NUCLEOTIDE SEQUENCE [LARGE SCALE GENOMIC DNA]</scope>
    <source>
        <strain evidence="1 2">Jena</strain>
    </source>
</reference>
<dbReference type="InParanoid" id="A0A2P6NR64"/>
<organism evidence="1 2">
    <name type="scientific">Planoprotostelium fungivorum</name>
    <dbReference type="NCBI Taxonomy" id="1890364"/>
    <lineage>
        <taxon>Eukaryota</taxon>
        <taxon>Amoebozoa</taxon>
        <taxon>Evosea</taxon>
        <taxon>Variosea</taxon>
        <taxon>Cavosteliida</taxon>
        <taxon>Cavosteliaceae</taxon>
        <taxon>Planoprotostelium</taxon>
    </lineage>
</organism>
<evidence type="ECO:0008006" key="3">
    <source>
        <dbReference type="Google" id="ProtNLM"/>
    </source>
</evidence>
<dbReference type="Proteomes" id="UP000241769">
    <property type="component" value="Unassembled WGS sequence"/>
</dbReference>
<name>A0A2P6NR64_9EUKA</name>
<evidence type="ECO:0000313" key="2">
    <source>
        <dbReference type="Proteomes" id="UP000241769"/>
    </source>
</evidence>
<evidence type="ECO:0000313" key="1">
    <source>
        <dbReference type="EMBL" id="PRP86446.1"/>
    </source>
</evidence>
<dbReference type="PANTHER" id="PTHR28532:SF1">
    <property type="entry name" value="ORAL CANCER OVEREXPRESSED 1"/>
    <property type="match status" value="1"/>
</dbReference>